<dbReference type="PANTHER" id="PTHR24074">
    <property type="entry name" value="CO-CHAPERONE PROTEIN DJLA"/>
    <property type="match status" value="1"/>
</dbReference>
<sequence>MNSGLPDLYAVLQVDRTASREEIRRAYRRLLRSLHPDLQSSDAGAGPAGAGSVEAARRLRALLEAYAVLGGPERRAEYDRATEPRPSPSRDPDPLLLNWPPRQARDTVWMFPPRSSPLLDAQELLEYFLRRGFPW</sequence>
<accession>A0ABX1JU42</accession>
<comment type="caution">
    <text evidence="3">The sequence shown here is derived from an EMBL/GenBank/DDBJ whole genome shotgun (WGS) entry which is preliminary data.</text>
</comment>
<evidence type="ECO:0000313" key="3">
    <source>
        <dbReference type="EMBL" id="NKX52251.1"/>
    </source>
</evidence>
<dbReference type="Proteomes" id="UP000523795">
    <property type="component" value="Unassembled WGS sequence"/>
</dbReference>
<feature type="compositionally biased region" description="Basic and acidic residues" evidence="1">
    <location>
        <begin position="74"/>
        <end position="93"/>
    </location>
</feature>
<keyword evidence="4" id="KW-1185">Reference proteome</keyword>
<proteinExistence type="predicted"/>
<feature type="domain" description="J" evidence="2">
    <location>
        <begin position="7"/>
        <end position="82"/>
    </location>
</feature>
<dbReference type="Gene3D" id="1.10.287.110">
    <property type="entry name" value="DnaJ domain"/>
    <property type="match status" value="1"/>
</dbReference>
<dbReference type="CDD" id="cd06257">
    <property type="entry name" value="DnaJ"/>
    <property type="match status" value="1"/>
</dbReference>
<dbReference type="SMART" id="SM00271">
    <property type="entry name" value="DnaJ"/>
    <property type="match status" value="1"/>
</dbReference>
<name>A0ABX1JU42_9MICC</name>
<evidence type="ECO:0000256" key="1">
    <source>
        <dbReference type="SAM" id="MobiDB-lite"/>
    </source>
</evidence>
<dbReference type="InterPro" id="IPR036869">
    <property type="entry name" value="J_dom_sf"/>
</dbReference>
<dbReference type="InterPro" id="IPR001623">
    <property type="entry name" value="DnaJ_domain"/>
</dbReference>
<organism evidence="3 4">
    <name type="scientific">Arthrobacter deserti</name>
    <dbReference type="NCBI Taxonomy" id="1742687"/>
    <lineage>
        <taxon>Bacteria</taxon>
        <taxon>Bacillati</taxon>
        <taxon>Actinomycetota</taxon>
        <taxon>Actinomycetes</taxon>
        <taxon>Micrococcales</taxon>
        <taxon>Micrococcaceae</taxon>
        <taxon>Arthrobacter</taxon>
    </lineage>
</organism>
<dbReference type="PROSITE" id="PS50076">
    <property type="entry name" value="DNAJ_2"/>
    <property type="match status" value="1"/>
</dbReference>
<feature type="region of interest" description="Disordered" evidence="1">
    <location>
        <begin position="74"/>
        <end position="97"/>
    </location>
</feature>
<dbReference type="EMBL" id="JAAZSR010000460">
    <property type="protein sequence ID" value="NKX52251.1"/>
    <property type="molecule type" value="Genomic_DNA"/>
</dbReference>
<evidence type="ECO:0000259" key="2">
    <source>
        <dbReference type="PROSITE" id="PS50076"/>
    </source>
</evidence>
<protein>
    <submittedName>
        <fullName evidence="3">J domain-containing protein</fullName>
    </submittedName>
</protein>
<dbReference type="InterPro" id="IPR050817">
    <property type="entry name" value="DjlA_DnaK_co-chaperone"/>
</dbReference>
<gene>
    <name evidence="3" type="ORF">HER39_17080</name>
</gene>
<dbReference type="SUPFAM" id="SSF46565">
    <property type="entry name" value="Chaperone J-domain"/>
    <property type="match status" value="1"/>
</dbReference>
<evidence type="ECO:0000313" key="4">
    <source>
        <dbReference type="Proteomes" id="UP000523795"/>
    </source>
</evidence>
<dbReference type="Pfam" id="PF00226">
    <property type="entry name" value="DnaJ"/>
    <property type="match status" value="1"/>
</dbReference>
<reference evidence="3 4" key="1">
    <citation type="submission" date="2020-04" db="EMBL/GenBank/DDBJ databases">
        <authorList>
            <person name="Liu S."/>
        </authorList>
    </citation>
    <scope>NUCLEOTIDE SEQUENCE [LARGE SCALE GENOMIC DNA]</scope>
    <source>
        <strain evidence="3 4">CGMCC 1.15091</strain>
    </source>
</reference>
<dbReference type="PRINTS" id="PR00625">
    <property type="entry name" value="JDOMAIN"/>
</dbReference>